<reference evidence="3" key="1">
    <citation type="submission" date="2018-05" db="EMBL/GenBank/DDBJ databases">
        <authorList>
            <person name="Lanie J.A."/>
            <person name="Ng W.-L."/>
            <person name="Kazmierczak K.M."/>
            <person name="Andrzejewski T.M."/>
            <person name="Davidsen T.M."/>
            <person name="Wayne K.J."/>
            <person name="Tettelin H."/>
            <person name="Glass J.I."/>
            <person name="Rusch D."/>
            <person name="Podicherti R."/>
            <person name="Tsui H.-C.T."/>
            <person name="Winkler M.E."/>
        </authorList>
    </citation>
    <scope>NUCLEOTIDE SEQUENCE</scope>
</reference>
<dbReference type="Pfam" id="PF25021">
    <property type="entry name" value="TEN_NHL"/>
    <property type="match status" value="1"/>
</dbReference>
<dbReference type="AlphaFoldDB" id="A0A382PJU3"/>
<dbReference type="Gene3D" id="2.120.10.30">
    <property type="entry name" value="TolB, C-terminal domain"/>
    <property type="match status" value="3"/>
</dbReference>
<evidence type="ECO:0000259" key="2">
    <source>
        <dbReference type="Pfam" id="PF25021"/>
    </source>
</evidence>
<dbReference type="InterPro" id="IPR056822">
    <property type="entry name" value="TEN_NHL"/>
</dbReference>
<evidence type="ECO:0000256" key="1">
    <source>
        <dbReference type="SAM" id="MobiDB-lite"/>
    </source>
</evidence>
<protein>
    <recommendedName>
        <fullName evidence="2">Teneurin NHL domain-containing protein</fullName>
    </recommendedName>
</protein>
<sequence length="331" mass="34351">MEFEIGKILTVVGTGEEGYAGDGGPATQAMIGESYGCSFDTDDNLYICDGRNHTIRRIDRTSWVITTVAGTGEAGYSGDGGPATQATMDNIYSLTVDTNGDIYIVDRFNCAVRKVDAATGIITTVAGTGEAGYGGDGGPGPLAQMREPNDCWLDGKGGLLIADIQDQRVRRLDLTTGIITTFAGDGEKRREGDGKPANEASVMGPRAVCMDSKGNTYIAEREGNGVRKVDANGIMSTFAGTGERGYSGDGGPALTALWGAPKAIRCDNQDNVIVVDTENNAVRKIDVTTGIVTTIAGGHQGGDGDGAEATNAGLERPHGCGIDRQGNLDIA</sequence>
<feature type="non-terminal residue" evidence="3">
    <location>
        <position position="331"/>
    </location>
</feature>
<gene>
    <name evidence="3" type="ORF">METZ01_LOCUS326508</name>
</gene>
<dbReference type="PANTHER" id="PTHR46388:SF2">
    <property type="entry name" value="NHL REPEAT-CONTAINING PROTEIN 2"/>
    <property type="match status" value="1"/>
</dbReference>
<feature type="domain" description="Teneurin NHL" evidence="2">
    <location>
        <begin position="187"/>
        <end position="241"/>
    </location>
</feature>
<evidence type="ECO:0000313" key="3">
    <source>
        <dbReference type="EMBL" id="SVC73654.1"/>
    </source>
</evidence>
<accession>A0A382PJU3</accession>
<dbReference type="InterPro" id="IPR011042">
    <property type="entry name" value="6-blade_b-propeller_TolB-like"/>
</dbReference>
<proteinExistence type="predicted"/>
<feature type="region of interest" description="Disordered" evidence="1">
    <location>
        <begin position="300"/>
        <end position="331"/>
    </location>
</feature>
<dbReference type="SUPFAM" id="SSF101898">
    <property type="entry name" value="NHL repeat"/>
    <property type="match status" value="1"/>
</dbReference>
<dbReference type="EMBL" id="UINC01107920">
    <property type="protein sequence ID" value="SVC73654.1"/>
    <property type="molecule type" value="Genomic_DNA"/>
</dbReference>
<name>A0A382PJU3_9ZZZZ</name>
<dbReference type="PANTHER" id="PTHR46388">
    <property type="entry name" value="NHL REPEAT-CONTAINING PROTEIN 2"/>
    <property type="match status" value="1"/>
</dbReference>
<organism evidence="3">
    <name type="scientific">marine metagenome</name>
    <dbReference type="NCBI Taxonomy" id="408172"/>
    <lineage>
        <taxon>unclassified sequences</taxon>
        <taxon>metagenomes</taxon>
        <taxon>ecological metagenomes</taxon>
    </lineage>
</organism>